<proteinExistence type="inferred from homology"/>
<evidence type="ECO:0000256" key="1">
    <source>
        <dbReference type="PROSITE-ProRule" id="PRU01250"/>
    </source>
</evidence>
<name>A0A934JYU4_9BACT</name>
<feature type="domain" description="ClpX-type ZB" evidence="2">
    <location>
        <begin position="3"/>
        <end position="61"/>
    </location>
</feature>
<dbReference type="GO" id="GO:0006457">
    <property type="term" value="P:protein folding"/>
    <property type="evidence" value="ECO:0007669"/>
    <property type="project" value="UniProtKB-UniRule"/>
</dbReference>
<comment type="similarity">
    <text evidence="1">Belongs to the ClpX chaperone family.</text>
</comment>
<dbReference type="Gene3D" id="6.20.220.10">
    <property type="entry name" value="ClpX chaperone, C4-type zinc finger domain"/>
    <property type="match status" value="1"/>
</dbReference>
<feature type="binding site" evidence="1">
    <location>
        <position position="19"/>
    </location>
    <ligand>
        <name>Zn(2+)</name>
        <dbReference type="ChEBI" id="CHEBI:29105"/>
    </ligand>
</feature>
<organism evidence="3 4">
    <name type="scientific">Candidatus Nephthysia bennettiae</name>
    <dbReference type="NCBI Taxonomy" id="3127016"/>
    <lineage>
        <taxon>Bacteria</taxon>
        <taxon>Bacillati</taxon>
        <taxon>Candidatus Dormiibacterota</taxon>
        <taxon>Candidatus Dormibacteria</taxon>
        <taxon>Candidatus Dormibacterales</taxon>
        <taxon>Candidatus Dormibacteraceae</taxon>
        <taxon>Candidatus Nephthysia</taxon>
    </lineage>
</organism>
<protein>
    <submittedName>
        <fullName evidence="3">ClpX C4-type zinc finger protein</fullName>
    </submittedName>
</protein>
<feature type="binding site" evidence="1">
    <location>
        <position position="22"/>
    </location>
    <ligand>
        <name>Zn(2+)</name>
        <dbReference type="ChEBI" id="CHEBI:29105"/>
    </ligand>
</feature>
<dbReference type="AlphaFoldDB" id="A0A934JYU4"/>
<dbReference type="PROSITE" id="PS51902">
    <property type="entry name" value="CLPX_ZB"/>
    <property type="match status" value="1"/>
</dbReference>
<dbReference type="InterPro" id="IPR010603">
    <property type="entry name" value="Znf_CppX_C4"/>
</dbReference>
<dbReference type="InterPro" id="IPR038366">
    <property type="entry name" value="Znf_CppX_C4_sf"/>
</dbReference>
<keyword evidence="1" id="KW-0143">Chaperone</keyword>
<dbReference type="GO" id="GO:0008270">
    <property type="term" value="F:zinc ion binding"/>
    <property type="evidence" value="ECO:0007669"/>
    <property type="project" value="UniProtKB-UniRule"/>
</dbReference>
<dbReference type="GO" id="GO:0051082">
    <property type="term" value="F:unfolded protein binding"/>
    <property type="evidence" value="ECO:0007669"/>
    <property type="project" value="UniProtKB-UniRule"/>
</dbReference>
<dbReference type="GO" id="GO:0046983">
    <property type="term" value="F:protein dimerization activity"/>
    <property type="evidence" value="ECO:0007669"/>
    <property type="project" value="UniProtKB-UniRule"/>
</dbReference>
<sequence>MIFRRRGKDPKVVRHRPRCSFCGKQRGESGVQLIAGAGVYICSQCVSVANEILGRHNPPAPAGT</sequence>
<evidence type="ECO:0000313" key="3">
    <source>
        <dbReference type="EMBL" id="MBJ7596664.1"/>
    </source>
</evidence>
<dbReference type="EMBL" id="JAEKNR010000015">
    <property type="protein sequence ID" value="MBJ7596664.1"/>
    <property type="molecule type" value="Genomic_DNA"/>
</dbReference>
<dbReference type="SUPFAM" id="SSF57716">
    <property type="entry name" value="Glucocorticoid receptor-like (DNA-binding domain)"/>
    <property type="match status" value="1"/>
</dbReference>
<evidence type="ECO:0000259" key="2">
    <source>
        <dbReference type="PROSITE" id="PS51902"/>
    </source>
</evidence>
<gene>
    <name evidence="3" type="ORF">JF922_01060</name>
</gene>
<keyword evidence="1" id="KW-0862">Zinc</keyword>
<dbReference type="InterPro" id="IPR059188">
    <property type="entry name" value="Znf_CLPX-like"/>
</dbReference>
<dbReference type="SMART" id="SM00994">
    <property type="entry name" value="zf-C4_ClpX"/>
    <property type="match status" value="1"/>
</dbReference>
<evidence type="ECO:0000313" key="4">
    <source>
        <dbReference type="Proteomes" id="UP000612893"/>
    </source>
</evidence>
<dbReference type="Pfam" id="PF06689">
    <property type="entry name" value="zf-C4_ClpX"/>
    <property type="match status" value="1"/>
</dbReference>
<dbReference type="Proteomes" id="UP000612893">
    <property type="component" value="Unassembled WGS sequence"/>
</dbReference>
<feature type="binding site" evidence="1">
    <location>
        <position position="45"/>
    </location>
    <ligand>
        <name>Zn(2+)</name>
        <dbReference type="ChEBI" id="CHEBI:29105"/>
    </ligand>
</feature>
<accession>A0A934JYU4</accession>
<keyword evidence="4" id="KW-1185">Reference proteome</keyword>
<keyword evidence="1" id="KW-0479">Metal-binding</keyword>
<feature type="binding site" evidence="1">
    <location>
        <position position="42"/>
    </location>
    <ligand>
        <name>Zn(2+)</name>
        <dbReference type="ChEBI" id="CHEBI:29105"/>
    </ligand>
</feature>
<reference evidence="3" key="1">
    <citation type="submission" date="2020-10" db="EMBL/GenBank/DDBJ databases">
        <title>Ca. Dormibacterota MAGs.</title>
        <authorList>
            <person name="Montgomery K."/>
        </authorList>
    </citation>
    <scope>NUCLEOTIDE SEQUENCE [LARGE SCALE GENOMIC DNA]</scope>
    <source>
        <strain evidence="3">SC8812_S17_10</strain>
    </source>
</reference>
<comment type="caution">
    <text evidence="3">The sequence shown here is derived from an EMBL/GenBank/DDBJ whole genome shotgun (WGS) entry which is preliminary data.</text>
</comment>